<dbReference type="SUPFAM" id="SSF101898">
    <property type="entry name" value="NHL repeat"/>
    <property type="match status" value="1"/>
</dbReference>
<dbReference type="OrthoDB" id="6108862at2759"/>
<protein>
    <recommendedName>
        <fullName evidence="4">B box-type domain-containing protein</fullName>
    </recommendedName>
</protein>
<keyword evidence="1" id="KW-0677">Repeat</keyword>
<evidence type="ECO:0000313" key="6">
    <source>
        <dbReference type="Proteomes" id="UP000596742"/>
    </source>
</evidence>
<dbReference type="PANTHER" id="PTHR24104">
    <property type="entry name" value="E3 UBIQUITIN-PROTEIN LIGASE NHLRC1-RELATED"/>
    <property type="match status" value="1"/>
</dbReference>
<feature type="repeat" description="NHL" evidence="3">
    <location>
        <begin position="244"/>
        <end position="278"/>
    </location>
</feature>
<dbReference type="GO" id="GO:0008270">
    <property type="term" value="F:zinc ion binding"/>
    <property type="evidence" value="ECO:0007669"/>
    <property type="project" value="UniProtKB-KW"/>
</dbReference>
<organism evidence="5 6">
    <name type="scientific">Mytilus galloprovincialis</name>
    <name type="common">Mediterranean mussel</name>
    <dbReference type="NCBI Taxonomy" id="29158"/>
    <lineage>
        <taxon>Eukaryota</taxon>
        <taxon>Metazoa</taxon>
        <taxon>Spiralia</taxon>
        <taxon>Lophotrochozoa</taxon>
        <taxon>Mollusca</taxon>
        <taxon>Bivalvia</taxon>
        <taxon>Autobranchia</taxon>
        <taxon>Pteriomorphia</taxon>
        <taxon>Mytilida</taxon>
        <taxon>Mytiloidea</taxon>
        <taxon>Mytilidae</taxon>
        <taxon>Mytilinae</taxon>
        <taxon>Mytilus</taxon>
    </lineage>
</organism>
<keyword evidence="2" id="KW-0863">Zinc-finger</keyword>
<dbReference type="Gene3D" id="2.120.10.30">
    <property type="entry name" value="TolB, C-terminal domain"/>
    <property type="match status" value="1"/>
</dbReference>
<dbReference type="EMBL" id="UYJE01005028">
    <property type="protein sequence ID" value="VDI33366.1"/>
    <property type="molecule type" value="Genomic_DNA"/>
</dbReference>
<evidence type="ECO:0000313" key="5">
    <source>
        <dbReference type="EMBL" id="VDI33366.1"/>
    </source>
</evidence>
<dbReference type="Pfam" id="PF01436">
    <property type="entry name" value="NHL"/>
    <property type="match status" value="1"/>
</dbReference>
<dbReference type="Gene3D" id="2.130.10.10">
    <property type="entry name" value="YVTN repeat-like/Quinoprotein amine dehydrogenase"/>
    <property type="match status" value="1"/>
</dbReference>
<dbReference type="PROSITE" id="PS51125">
    <property type="entry name" value="NHL"/>
    <property type="match status" value="1"/>
</dbReference>
<keyword evidence="2" id="KW-0862">Zinc</keyword>
<gene>
    <name evidence="5" type="ORF">MGAL_10B013961</name>
</gene>
<evidence type="ECO:0000259" key="4">
    <source>
        <dbReference type="PROSITE" id="PS50119"/>
    </source>
</evidence>
<evidence type="ECO:0000256" key="2">
    <source>
        <dbReference type="PROSITE-ProRule" id="PRU00024"/>
    </source>
</evidence>
<dbReference type="PANTHER" id="PTHR24104:SF25">
    <property type="entry name" value="PROTEIN LIN-41"/>
    <property type="match status" value="1"/>
</dbReference>
<dbReference type="CDD" id="cd19757">
    <property type="entry name" value="Bbox1"/>
    <property type="match status" value="1"/>
</dbReference>
<name>A0A8B6EH33_MYTGA</name>
<dbReference type="InterPro" id="IPR050952">
    <property type="entry name" value="TRIM-NHL_E3_ligases"/>
</dbReference>
<keyword evidence="6" id="KW-1185">Reference proteome</keyword>
<reference evidence="5" key="1">
    <citation type="submission" date="2018-11" db="EMBL/GenBank/DDBJ databases">
        <authorList>
            <person name="Alioto T."/>
            <person name="Alioto T."/>
        </authorList>
    </citation>
    <scope>NUCLEOTIDE SEQUENCE</scope>
</reference>
<dbReference type="GO" id="GO:0061630">
    <property type="term" value="F:ubiquitin protein ligase activity"/>
    <property type="evidence" value="ECO:0007669"/>
    <property type="project" value="TreeGrafter"/>
</dbReference>
<dbReference type="Proteomes" id="UP000596742">
    <property type="component" value="Unassembled WGS sequence"/>
</dbReference>
<dbReference type="GO" id="GO:0043161">
    <property type="term" value="P:proteasome-mediated ubiquitin-dependent protein catabolic process"/>
    <property type="evidence" value="ECO:0007669"/>
    <property type="project" value="TreeGrafter"/>
</dbReference>
<dbReference type="AlphaFoldDB" id="A0A8B6EH33"/>
<dbReference type="InterPro" id="IPR015943">
    <property type="entry name" value="WD40/YVTN_repeat-like_dom_sf"/>
</dbReference>
<comment type="caution">
    <text evidence="5">The sequence shown here is derived from an EMBL/GenBank/DDBJ whole genome shotgun (WGS) entry which is preliminary data.</text>
</comment>
<evidence type="ECO:0000256" key="3">
    <source>
        <dbReference type="PROSITE-ProRule" id="PRU00504"/>
    </source>
</evidence>
<proteinExistence type="predicted"/>
<dbReference type="InterPro" id="IPR011042">
    <property type="entry name" value="6-blade_b-propeller_TolB-like"/>
</dbReference>
<evidence type="ECO:0000256" key="1">
    <source>
        <dbReference type="ARBA" id="ARBA00022737"/>
    </source>
</evidence>
<keyword evidence="2" id="KW-0479">Metal-binding</keyword>
<dbReference type="InterPro" id="IPR000315">
    <property type="entry name" value="Znf_B-box"/>
</dbReference>
<dbReference type="InterPro" id="IPR001258">
    <property type="entry name" value="NHL_repeat"/>
</dbReference>
<accession>A0A8B6EH33</accession>
<dbReference type="PROSITE" id="PS50119">
    <property type="entry name" value="ZF_BBOX"/>
    <property type="match status" value="1"/>
</dbReference>
<feature type="domain" description="B box-type" evidence="4">
    <location>
        <begin position="4"/>
        <end position="54"/>
    </location>
</feature>
<dbReference type="GO" id="GO:0000209">
    <property type="term" value="P:protein polyubiquitination"/>
    <property type="evidence" value="ECO:0007669"/>
    <property type="project" value="TreeGrafter"/>
</dbReference>
<sequence>MASSKAELCGPCGQGIEKPKAVIWCYNCDEGLCLICSSHHKKNESTCNHKTIDIQTYKPPIFSIKTREQFNIDKMTRKIDAKIEMNIGVTMSHMICLMDGRVVIVEWNDKIILFTPDSKLKKTFSLPRGAFSVTQINWDTIAVTYPDEKAIKIYNMEKEIITKVITLDKICWGLSFSNNCLAVGLKGGEIRVIDLEGNTLKSIQIQSKSHLQNLVYCNERIIYSDYDGKTVHCLGGSGKQIWENKQDLAGPWGLCSDKYGSIIIADWKSNRIVVISNDGKDSKVLINKEDGLGHTNCICLKQDESYGFMCDTLGNFLQKYNLSYE</sequence>